<dbReference type="STRING" id="1293054.HSACCH_00262"/>
<dbReference type="AlphaFoldDB" id="M5DX08"/>
<dbReference type="GO" id="GO:0003824">
    <property type="term" value="F:catalytic activity"/>
    <property type="evidence" value="ECO:0007669"/>
    <property type="project" value="InterPro"/>
</dbReference>
<dbReference type="eggNOG" id="COG1036">
    <property type="taxonomic scope" value="Bacteria"/>
</dbReference>
<dbReference type="RefSeq" id="WP_005487277.1">
    <property type="nucleotide sequence ID" value="NZ_CAUI01000005.1"/>
</dbReference>
<protein>
    <recommendedName>
        <fullName evidence="3">Flavoprotein</fullName>
    </recommendedName>
</protein>
<dbReference type="InParanoid" id="M5DX08"/>
<reference evidence="2" key="1">
    <citation type="journal article" date="2013" name="Genome Announc.">
        <title>Genome Sequence of Halanaerobium saccharolyticum subsp. saccharolyticum Strain DSM 6643T, a Halophilic Hydrogen-Producing Bacterium.</title>
        <authorList>
            <person name="Kivisto A."/>
            <person name="Larjo A."/>
            <person name="Ciranna A."/>
            <person name="Santala V."/>
            <person name="Roos C."/>
            <person name="Karp M."/>
        </authorList>
    </citation>
    <scope>NUCLEOTIDE SEQUENCE [LARGE SCALE GENOMIC DNA]</scope>
    <source>
        <strain evidence="2">DSM 6643</strain>
    </source>
</reference>
<proteinExistence type="predicted"/>
<accession>M5DX08</accession>
<dbReference type="OrthoDB" id="3732621at2"/>
<name>M5DX08_9FIRM</name>
<evidence type="ECO:0008006" key="3">
    <source>
        <dbReference type="Google" id="ProtNLM"/>
    </source>
</evidence>
<evidence type="ECO:0000313" key="1">
    <source>
        <dbReference type="EMBL" id="CCU77906.1"/>
    </source>
</evidence>
<dbReference type="SUPFAM" id="SSF52507">
    <property type="entry name" value="Homo-oligomeric flavin-containing Cys decarboxylases, HFCD"/>
    <property type="match status" value="1"/>
</dbReference>
<gene>
    <name evidence="1" type="ORF">HSACCH_00262</name>
</gene>
<evidence type="ECO:0000313" key="2">
    <source>
        <dbReference type="Proteomes" id="UP000012063"/>
    </source>
</evidence>
<dbReference type="Gene3D" id="3.40.50.1950">
    <property type="entry name" value="Flavin prenyltransferase-like"/>
    <property type="match status" value="1"/>
</dbReference>
<organism evidence="1 2">
    <name type="scientific">Halanaerobium saccharolyticum subsp. saccharolyticum DSM 6643</name>
    <dbReference type="NCBI Taxonomy" id="1293054"/>
    <lineage>
        <taxon>Bacteria</taxon>
        <taxon>Bacillati</taxon>
        <taxon>Bacillota</taxon>
        <taxon>Clostridia</taxon>
        <taxon>Halanaerobiales</taxon>
        <taxon>Halanaerobiaceae</taxon>
        <taxon>Halanaerobium</taxon>
    </lineage>
</organism>
<comment type="caution">
    <text evidence="1">The sequence shown here is derived from an EMBL/GenBank/DDBJ whole genome shotgun (WGS) entry which is preliminary data.</text>
</comment>
<dbReference type="InterPro" id="IPR036551">
    <property type="entry name" value="Flavin_trans-like"/>
</dbReference>
<dbReference type="EMBL" id="CAUI01000005">
    <property type="protein sequence ID" value="CCU77906.1"/>
    <property type="molecule type" value="Genomic_DNA"/>
</dbReference>
<dbReference type="Proteomes" id="UP000012063">
    <property type="component" value="Unassembled WGS sequence"/>
</dbReference>
<sequence>MAEVSVELISRIVKEVLKSLNLNANSNFNKKKITAIFTGGKIDYQKSIDQLKKLDNKLKPDWQLIFSESAEEILDCQKIAAELGAEIVDGKAALANIKDRDLVIVPILTMNSAAKLASHILDTDAIYYTFKSLILGIPVIAAKNAADLSGEGWQKFGLNKISGTLLSDNQKHLAKLQSYGIKVVDALDIIETAQKIFDDESYSNETVHEKFETENEKLSRPTAQNTVFLDKKVITYREINPLAENIDIVQVREDAVITPYARDIAENKGMIICS</sequence>
<keyword evidence="2" id="KW-1185">Reference proteome</keyword>